<keyword evidence="2" id="KW-1185">Reference proteome</keyword>
<dbReference type="EMBL" id="WFLM01000009">
    <property type="protein sequence ID" value="KAB8035868.1"/>
    <property type="molecule type" value="Genomic_DNA"/>
</dbReference>
<organism evidence="1 2">
    <name type="scientific">Silvanigrella paludirubra</name>
    <dbReference type="NCBI Taxonomy" id="2499159"/>
    <lineage>
        <taxon>Bacteria</taxon>
        <taxon>Pseudomonadati</taxon>
        <taxon>Bdellovibrionota</taxon>
        <taxon>Oligoflexia</taxon>
        <taxon>Silvanigrellales</taxon>
        <taxon>Silvanigrellaceae</taxon>
        <taxon>Silvanigrella</taxon>
    </lineage>
</organism>
<accession>A0A6N6VMY6</accession>
<dbReference type="AlphaFoldDB" id="A0A6N6VMY6"/>
<proteinExistence type="predicted"/>
<name>A0A6N6VMY6_9BACT</name>
<dbReference type="OrthoDB" id="9911235at2"/>
<reference evidence="1 2" key="1">
    <citation type="submission" date="2019-10" db="EMBL/GenBank/DDBJ databases">
        <title>New species of Slilvanegrellaceae.</title>
        <authorList>
            <person name="Pitt A."/>
            <person name="Hahn M.W."/>
        </authorList>
    </citation>
    <scope>NUCLEOTIDE SEQUENCE [LARGE SCALE GENOMIC DNA]</scope>
    <source>
        <strain evidence="1 2">SP-Ram-0.45-NSY-1</strain>
    </source>
</reference>
<dbReference type="Proteomes" id="UP000437748">
    <property type="component" value="Unassembled WGS sequence"/>
</dbReference>
<evidence type="ECO:0000313" key="2">
    <source>
        <dbReference type="Proteomes" id="UP000437748"/>
    </source>
</evidence>
<dbReference type="RefSeq" id="WP_153421893.1">
    <property type="nucleotide sequence ID" value="NZ_WFLM01000009.1"/>
</dbReference>
<sequence>MNDNYQFDKWVWLAHHQHHICANDCDFNLATLLPNGFLISTIGELYDRNNKIFLEIGDERFYETKVFKTNGEFKKCGCPKVDEYIELDFSAYNHPKDAQNGHILMCKNWALKN</sequence>
<protein>
    <submittedName>
        <fullName evidence="1">Uncharacterized protein</fullName>
    </submittedName>
</protein>
<evidence type="ECO:0000313" key="1">
    <source>
        <dbReference type="EMBL" id="KAB8035868.1"/>
    </source>
</evidence>
<comment type="caution">
    <text evidence="1">The sequence shown here is derived from an EMBL/GenBank/DDBJ whole genome shotgun (WGS) entry which is preliminary data.</text>
</comment>
<gene>
    <name evidence="1" type="ORF">GCL60_16695</name>
</gene>